<comment type="caution">
    <text evidence="3">The sequence shown here is derived from an EMBL/GenBank/DDBJ whole genome shotgun (WGS) entry which is preliminary data.</text>
</comment>
<gene>
    <name evidence="3" type="ORF">HNQ47_001957</name>
</gene>
<accession>A0A7W8FVS4</accession>
<name>A0A7W8FVS4_9FIRM</name>
<sequence length="93" mass="10863">MLNKIEANELLDIYGELLTQRQQEIAAFYYQEDYSYFEIAENLQISRAAVQDTISRVDAVLKKYEAAIGYNKKRKEILALCKAKDWEKIPTIL</sequence>
<dbReference type="NCBIfam" id="NF045758">
    <property type="entry name" value="YlxM"/>
    <property type="match status" value="1"/>
</dbReference>
<evidence type="ECO:0000256" key="2">
    <source>
        <dbReference type="ARBA" id="ARBA00024764"/>
    </source>
</evidence>
<keyword evidence="4" id="KW-1185">Reference proteome</keyword>
<dbReference type="PANTHER" id="PTHR40083">
    <property type="entry name" value="UPF0122 PROTEIN CBO2450/CLC_2298"/>
    <property type="match status" value="1"/>
</dbReference>
<dbReference type="InterPro" id="IPR013324">
    <property type="entry name" value="RNA_pol_sigma_r3/r4-like"/>
</dbReference>
<dbReference type="Gene3D" id="1.10.10.10">
    <property type="entry name" value="Winged helix-like DNA-binding domain superfamily/Winged helix DNA-binding domain"/>
    <property type="match status" value="1"/>
</dbReference>
<comment type="function">
    <text evidence="2">Might take part in the signal recognition particle (SRP) pathway. This is inferred from the conservation of its genetic proximity to ftsY/ffh. May be a regulatory protein.</text>
</comment>
<dbReference type="Proteomes" id="UP000539953">
    <property type="component" value="Unassembled WGS sequence"/>
</dbReference>
<reference evidence="3 4" key="1">
    <citation type="submission" date="2020-08" db="EMBL/GenBank/DDBJ databases">
        <title>Genomic Encyclopedia of Type Strains, Phase IV (KMG-IV): sequencing the most valuable type-strain genomes for metagenomic binning, comparative biology and taxonomic classification.</title>
        <authorList>
            <person name="Goeker M."/>
        </authorList>
    </citation>
    <scope>NUCLEOTIDE SEQUENCE [LARGE SCALE GENOMIC DNA]</scope>
    <source>
        <strain evidence="3 4">DSM 25799</strain>
    </source>
</reference>
<dbReference type="AlphaFoldDB" id="A0A7W8FVS4"/>
<dbReference type="InterPro" id="IPR007394">
    <property type="entry name" value="UPF0122"/>
</dbReference>
<evidence type="ECO:0000256" key="1">
    <source>
        <dbReference type="ARBA" id="ARBA00008720"/>
    </source>
</evidence>
<proteinExistence type="inferred from homology"/>
<dbReference type="EMBL" id="JACHHK010000010">
    <property type="protein sequence ID" value="MBB5183909.1"/>
    <property type="molecule type" value="Genomic_DNA"/>
</dbReference>
<dbReference type="SUPFAM" id="SSF88659">
    <property type="entry name" value="Sigma3 and sigma4 domains of RNA polymerase sigma factors"/>
    <property type="match status" value="1"/>
</dbReference>
<comment type="similarity">
    <text evidence="1">Belongs to the UPF0122 family.</text>
</comment>
<evidence type="ECO:0000313" key="4">
    <source>
        <dbReference type="Proteomes" id="UP000539953"/>
    </source>
</evidence>
<dbReference type="InterPro" id="IPR054831">
    <property type="entry name" value="UPF0122_fam_protein"/>
</dbReference>
<protein>
    <submittedName>
        <fullName evidence="3">Uncharacterized protein</fullName>
    </submittedName>
</protein>
<dbReference type="Pfam" id="PF04297">
    <property type="entry name" value="UPF0122"/>
    <property type="match status" value="1"/>
</dbReference>
<organism evidence="3 4">
    <name type="scientific">Catenisphaera adipataccumulans</name>
    <dbReference type="NCBI Taxonomy" id="700500"/>
    <lineage>
        <taxon>Bacteria</taxon>
        <taxon>Bacillati</taxon>
        <taxon>Bacillota</taxon>
        <taxon>Erysipelotrichia</taxon>
        <taxon>Erysipelotrichales</taxon>
        <taxon>Erysipelotrichaceae</taxon>
        <taxon>Catenisphaera</taxon>
    </lineage>
</organism>
<dbReference type="PANTHER" id="PTHR40083:SF1">
    <property type="entry name" value="UPF0122 PROTEIN YLXM"/>
    <property type="match status" value="1"/>
</dbReference>
<evidence type="ECO:0000313" key="3">
    <source>
        <dbReference type="EMBL" id="MBB5183909.1"/>
    </source>
</evidence>
<dbReference type="RefSeq" id="WP_183329204.1">
    <property type="nucleotide sequence ID" value="NZ_JACHHK010000010.1"/>
</dbReference>
<dbReference type="InterPro" id="IPR036388">
    <property type="entry name" value="WH-like_DNA-bd_sf"/>
</dbReference>